<keyword evidence="7" id="KW-0865">Zymogen</keyword>
<dbReference type="EC" id="4.1.1.50" evidence="11"/>
<evidence type="ECO:0000256" key="7">
    <source>
        <dbReference type="ARBA" id="ARBA00023145"/>
    </source>
</evidence>
<evidence type="ECO:0000256" key="10">
    <source>
        <dbReference type="ARBA" id="ARBA00023317"/>
    </source>
</evidence>
<dbReference type="GO" id="GO:0004014">
    <property type="term" value="F:adenosylmethionine decarboxylase activity"/>
    <property type="evidence" value="ECO:0007669"/>
    <property type="project" value="UniProtKB-EC"/>
</dbReference>
<gene>
    <name evidence="11" type="primary">speD</name>
    <name evidence="11" type="ORF">GEU84_012905</name>
</gene>
<comment type="cofactor">
    <cofactor evidence="1">
        <name>pyruvate</name>
        <dbReference type="ChEBI" id="CHEBI:15361"/>
    </cofactor>
</comment>
<reference evidence="11" key="1">
    <citation type="submission" date="2020-05" db="EMBL/GenBank/DDBJ databases">
        <title>Fertoebacter nigrum gen. nov., sp. nov., a new member of the family Rhodobacteraceae.</title>
        <authorList>
            <person name="Szuroczki S."/>
            <person name="Abbaszade G."/>
            <person name="Buni D."/>
            <person name="Schumann P."/>
            <person name="Toth E."/>
        </authorList>
    </citation>
    <scope>NUCLEOTIDE SEQUENCE</scope>
    <source>
        <strain evidence="11">RG-N-1a</strain>
    </source>
</reference>
<dbReference type="PANTHER" id="PTHR33866:SF2">
    <property type="entry name" value="S-ADENOSYLMETHIONINE DECARBOXYLASE PROENZYME"/>
    <property type="match status" value="1"/>
</dbReference>
<dbReference type="GO" id="GO:0005829">
    <property type="term" value="C:cytosol"/>
    <property type="evidence" value="ECO:0007669"/>
    <property type="project" value="TreeGrafter"/>
</dbReference>
<keyword evidence="8 11" id="KW-0456">Lyase</keyword>
<evidence type="ECO:0000256" key="4">
    <source>
        <dbReference type="ARBA" id="ARBA00022813"/>
    </source>
</evidence>
<evidence type="ECO:0000256" key="9">
    <source>
        <dbReference type="ARBA" id="ARBA00023270"/>
    </source>
</evidence>
<keyword evidence="3" id="KW-0210">Decarboxylase</keyword>
<dbReference type="InterPro" id="IPR042286">
    <property type="entry name" value="AdoMetDC_C"/>
</dbReference>
<dbReference type="Pfam" id="PF02675">
    <property type="entry name" value="AdoMet_dc"/>
    <property type="match status" value="1"/>
</dbReference>
<evidence type="ECO:0000256" key="1">
    <source>
        <dbReference type="ARBA" id="ARBA00001928"/>
    </source>
</evidence>
<evidence type="ECO:0000313" key="11">
    <source>
        <dbReference type="EMBL" id="NUB45291.1"/>
    </source>
</evidence>
<dbReference type="Proteomes" id="UP000484076">
    <property type="component" value="Unassembled WGS sequence"/>
</dbReference>
<sequence>METPADHLPGTHLLVDLYGAAHLTDAAALERILCDAAGAAGATIIATHFRVFPGAAGVTGMVLLAESHISIHTWPELGFAAVDIFMCGAADADAARMALEAAMAPTRAEVVAVARGQARDQRNQ</sequence>
<dbReference type="AlphaFoldDB" id="A0A8X8KPV7"/>
<evidence type="ECO:0000256" key="5">
    <source>
        <dbReference type="ARBA" id="ARBA00023066"/>
    </source>
</evidence>
<evidence type="ECO:0000256" key="8">
    <source>
        <dbReference type="ARBA" id="ARBA00023239"/>
    </source>
</evidence>
<dbReference type="Gene3D" id="3.30.360.110">
    <property type="entry name" value="S-adenosylmethionine decarboxylase domain"/>
    <property type="match status" value="1"/>
</dbReference>
<evidence type="ECO:0000256" key="2">
    <source>
        <dbReference type="ARBA" id="ARBA00022691"/>
    </source>
</evidence>
<dbReference type="InterPro" id="IPR016067">
    <property type="entry name" value="S-AdoMet_deCO2ase_core"/>
</dbReference>
<dbReference type="NCBIfam" id="TIGR03330">
    <property type="entry name" value="SAM_DCase_Bsu"/>
    <property type="match status" value="1"/>
</dbReference>
<keyword evidence="2" id="KW-0949">S-adenosyl-L-methionine</keyword>
<proteinExistence type="predicted"/>
<dbReference type="InterPro" id="IPR042284">
    <property type="entry name" value="AdoMetDC_N"/>
</dbReference>
<keyword evidence="5" id="KW-0745">Spermidine biosynthesis</keyword>
<keyword evidence="10" id="KW-0670">Pyruvate</keyword>
<dbReference type="InterPro" id="IPR017716">
    <property type="entry name" value="S-AdoMet_deCOase_pro-enz"/>
</dbReference>
<dbReference type="InterPro" id="IPR003826">
    <property type="entry name" value="AdoMetDC_fam_prok"/>
</dbReference>
<evidence type="ECO:0000256" key="3">
    <source>
        <dbReference type="ARBA" id="ARBA00022793"/>
    </source>
</evidence>
<dbReference type="Gene3D" id="3.30.160.750">
    <property type="match status" value="1"/>
</dbReference>
<keyword evidence="12" id="KW-1185">Reference proteome</keyword>
<evidence type="ECO:0000313" key="12">
    <source>
        <dbReference type="Proteomes" id="UP000484076"/>
    </source>
</evidence>
<protein>
    <submittedName>
        <fullName evidence="11">Adenosylmethionine decarboxylase</fullName>
        <ecNumber evidence="11">4.1.1.50</ecNumber>
    </submittedName>
</protein>
<dbReference type="EMBL" id="WHUT02000007">
    <property type="protein sequence ID" value="NUB45291.1"/>
    <property type="molecule type" value="Genomic_DNA"/>
</dbReference>
<keyword evidence="6" id="KW-0620">Polyamine biosynthesis</keyword>
<dbReference type="PANTHER" id="PTHR33866">
    <property type="entry name" value="S-ADENOSYLMETHIONINE DECARBOXYLASE PROENZYME"/>
    <property type="match status" value="1"/>
</dbReference>
<comment type="caution">
    <text evidence="11">The sequence shown here is derived from an EMBL/GenBank/DDBJ whole genome shotgun (WGS) entry which is preliminary data.</text>
</comment>
<keyword evidence="4" id="KW-0068">Autocatalytic cleavage</keyword>
<name>A0A8X8KPV7_9RHOB</name>
<accession>A0A8X8KPV7</accession>
<dbReference type="SUPFAM" id="SSF56276">
    <property type="entry name" value="S-adenosylmethionine decarboxylase"/>
    <property type="match status" value="1"/>
</dbReference>
<keyword evidence="9" id="KW-0704">Schiff base</keyword>
<organism evidence="11 12">
    <name type="scientific">Fertoeibacter niger</name>
    <dbReference type="NCBI Taxonomy" id="2656921"/>
    <lineage>
        <taxon>Bacteria</taxon>
        <taxon>Pseudomonadati</taxon>
        <taxon>Pseudomonadota</taxon>
        <taxon>Alphaproteobacteria</taxon>
        <taxon>Rhodobacterales</taxon>
        <taxon>Paracoccaceae</taxon>
        <taxon>Fertoeibacter</taxon>
    </lineage>
</organism>
<dbReference type="GO" id="GO:0008295">
    <property type="term" value="P:spermidine biosynthetic process"/>
    <property type="evidence" value="ECO:0007669"/>
    <property type="project" value="UniProtKB-KW"/>
</dbReference>
<evidence type="ECO:0000256" key="6">
    <source>
        <dbReference type="ARBA" id="ARBA00023115"/>
    </source>
</evidence>